<dbReference type="InterPro" id="IPR006664">
    <property type="entry name" value="OMP_bac"/>
</dbReference>
<dbReference type="InterPro" id="IPR028974">
    <property type="entry name" value="TSP_type-3_rpt"/>
</dbReference>
<evidence type="ECO:0000256" key="4">
    <source>
        <dbReference type="ARBA" id="ARBA00022692"/>
    </source>
</evidence>
<keyword evidence="2" id="KW-0813">Transport</keyword>
<evidence type="ECO:0000256" key="9">
    <source>
        <dbReference type="ARBA" id="ARBA00023237"/>
    </source>
</evidence>
<dbReference type="GO" id="GO:0005509">
    <property type="term" value="F:calcium ion binding"/>
    <property type="evidence" value="ECO:0007669"/>
    <property type="project" value="InterPro"/>
</dbReference>
<evidence type="ECO:0000256" key="7">
    <source>
        <dbReference type="ARBA" id="ARBA00023114"/>
    </source>
</evidence>
<dbReference type="Gene3D" id="4.10.1080.10">
    <property type="entry name" value="TSP type-3 repeat"/>
    <property type="match status" value="1"/>
</dbReference>
<dbReference type="InterPro" id="IPR006665">
    <property type="entry name" value="OmpA-like"/>
</dbReference>
<dbReference type="SUPFAM" id="SSF103647">
    <property type="entry name" value="TSP type-3 repeat"/>
    <property type="match status" value="1"/>
</dbReference>
<comment type="subcellular location">
    <subcellularLocation>
        <location evidence="1">Cell outer membrane</location>
        <topology evidence="1">Multi-pass membrane protein</topology>
    </subcellularLocation>
</comment>
<dbReference type="GO" id="GO:0007155">
    <property type="term" value="P:cell adhesion"/>
    <property type="evidence" value="ECO:0007669"/>
    <property type="project" value="InterPro"/>
</dbReference>
<dbReference type="SUPFAM" id="SSF56925">
    <property type="entry name" value="OMPA-like"/>
    <property type="match status" value="1"/>
</dbReference>
<evidence type="ECO:0000256" key="3">
    <source>
        <dbReference type="ARBA" id="ARBA00022452"/>
    </source>
</evidence>
<evidence type="ECO:0000256" key="6">
    <source>
        <dbReference type="ARBA" id="ARBA00023065"/>
    </source>
</evidence>
<gene>
    <name evidence="11" type="ORF">METZ01_LOCUS38823</name>
</gene>
<reference evidence="11" key="1">
    <citation type="submission" date="2018-05" db="EMBL/GenBank/DDBJ databases">
        <authorList>
            <person name="Lanie J.A."/>
            <person name="Ng W.-L."/>
            <person name="Kazmierczak K.M."/>
            <person name="Andrzejewski T.M."/>
            <person name="Davidsen T.M."/>
            <person name="Wayne K.J."/>
            <person name="Tettelin H."/>
            <person name="Glass J.I."/>
            <person name="Rusch D."/>
            <person name="Podicherti R."/>
            <person name="Tsui H.-C.T."/>
            <person name="Winkler M.E."/>
        </authorList>
    </citation>
    <scope>NUCLEOTIDE SEQUENCE</scope>
</reference>
<feature type="domain" description="OmpA-like" evidence="10">
    <location>
        <begin position="311"/>
        <end position="425"/>
    </location>
</feature>
<dbReference type="Pfam" id="PF13505">
    <property type="entry name" value="OMP_b-brl"/>
    <property type="match status" value="1"/>
</dbReference>
<dbReference type="InterPro" id="IPR036737">
    <property type="entry name" value="OmpA-like_sf"/>
</dbReference>
<dbReference type="CDD" id="cd07185">
    <property type="entry name" value="OmpA_C-like"/>
    <property type="match status" value="1"/>
</dbReference>
<accession>A0A381R5A1</accession>
<dbReference type="GO" id="GO:0015288">
    <property type="term" value="F:porin activity"/>
    <property type="evidence" value="ECO:0007669"/>
    <property type="project" value="UniProtKB-KW"/>
</dbReference>
<keyword evidence="5" id="KW-0732">Signal</keyword>
<keyword evidence="6" id="KW-0406">Ion transport</keyword>
<name>A0A381R5A1_9ZZZZ</name>
<keyword evidence="9" id="KW-0998">Cell outer membrane</keyword>
<dbReference type="Pfam" id="PF02412">
    <property type="entry name" value="TSP_3"/>
    <property type="match status" value="5"/>
</dbReference>
<organism evidence="11">
    <name type="scientific">marine metagenome</name>
    <dbReference type="NCBI Taxonomy" id="408172"/>
    <lineage>
        <taxon>unclassified sequences</taxon>
        <taxon>metagenomes</taxon>
        <taxon>ecological metagenomes</taxon>
    </lineage>
</organism>
<evidence type="ECO:0000259" key="10">
    <source>
        <dbReference type="PROSITE" id="PS51123"/>
    </source>
</evidence>
<evidence type="ECO:0000313" key="11">
    <source>
        <dbReference type="EMBL" id="SUZ85969.1"/>
    </source>
</evidence>
<dbReference type="Pfam" id="PF00691">
    <property type="entry name" value="OmpA"/>
    <property type="match status" value="1"/>
</dbReference>
<evidence type="ECO:0000256" key="5">
    <source>
        <dbReference type="ARBA" id="ARBA00022729"/>
    </source>
</evidence>
<keyword evidence="3" id="KW-1134">Transmembrane beta strand</keyword>
<keyword evidence="8" id="KW-0472">Membrane</keyword>
<dbReference type="GO" id="GO:0009279">
    <property type="term" value="C:cell outer membrane"/>
    <property type="evidence" value="ECO:0007669"/>
    <property type="project" value="UniProtKB-SubCell"/>
</dbReference>
<dbReference type="PANTHER" id="PTHR30329:SF21">
    <property type="entry name" value="LIPOPROTEIN YIAD-RELATED"/>
    <property type="match status" value="1"/>
</dbReference>
<dbReference type="InterPro" id="IPR003367">
    <property type="entry name" value="Thrombospondin_3-like_rpt"/>
</dbReference>
<dbReference type="InterPro" id="IPR011250">
    <property type="entry name" value="OMP/PagP_B-barrel"/>
</dbReference>
<dbReference type="InterPro" id="IPR050330">
    <property type="entry name" value="Bact_OuterMem_StrucFunc"/>
</dbReference>
<dbReference type="PANTHER" id="PTHR30329">
    <property type="entry name" value="STATOR ELEMENT OF FLAGELLAR MOTOR COMPLEX"/>
    <property type="match status" value="1"/>
</dbReference>
<dbReference type="Gene3D" id="3.30.1330.60">
    <property type="entry name" value="OmpA-like domain"/>
    <property type="match status" value="1"/>
</dbReference>
<dbReference type="PRINTS" id="PR01021">
    <property type="entry name" value="OMPADOMAIN"/>
</dbReference>
<dbReference type="GO" id="GO:0006811">
    <property type="term" value="P:monoatomic ion transport"/>
    <property type="evidence" value="ECO:0007669"/>
    <property type="project" value="UniProtKB-KW"/>
</dbReference>
<evidence type="ECO:0000256" key="8">
    <source>
        <dbReference type="ARBA" id="ARBA00023136"/>
    </source>
</evidence>
<dbReference type="PROSITE" id="PS51123">
    <property type="entry name" value="OMPA_2"/>
    <property type="match status" value="1"/>
</dbReference>
<dbReference type="GO" id="GO:0046930">
    <property type="term" value="C:pore complex"/>
    <property type="evidence" value="ECO:0007669"/>
    <property type="project" value="UniProtKB-KW"/>
</dbReference>
<keyword evidence="4" id="KW-0812">Transmembrane</keyword>
<protein>
    <recommendedName>
        <fullName evidence="10">OmpA-like domain-containing protein</fullName>
    </recommendedName>
</protein>
<dbReference type="EMBL" id="UINC01001660">
    <property type="protein sequence ID" value="SUZ85969.1"/>
    <property type="molecule type" value="Genomic_DNA"/>
</dbReference>
<evidence type="ECO:0000256" key="1">
    <source>
        <dbReference type="ARBA" id="ARBA00004571"/>
    </source>
</evidence>
<dbReference type="InterPro" id="IPR027385">
    <property type="entry name" value="Beta-barrel_OMP"/>
</dbReference>
<proteinExistence type="predicted"/>
<sequence>MRLTLVLTFCLSVFSLVYSQTPENPWTFDVGVNSVSVKDEDGSKLSLPTLSLSRYIFGNFSLGLNFSENNVEVSNRDLYYYSLDGIIRYDISNQTELLGVDIDPYLFAGYGVSKFGDDGTFSNTSFGGGLNFQLSKNIALNAGISYKSVDENNAYNHLQHVVGVKFNFGKGDSDGDGVPDKKDHCPDVPGLAELNGCPDSDSDGIPDEKDQCPMAPGMNSKSGCPDSDGDGFEDRVDPCPNMAGINNGPCPDSDGDGITDDIDNCPNEKGPKSNNGCKLDDIDGDGVPNIEDLCPNEKGDPLFSGCPQTPISLENFINITEIYFDFDSSETKNTETEKVDNLVILLNQYRHIKISINGHASFEGESIYNKLLSDRRANSVKLMIEDSGIESMRLKVNGFGEDQQKYPNIPPSERAKNRRVQFKID</sequence>
<dbReference type="SUPFAM" id="SSF103088">
    <property type="entry name" value="OmpA-like"/>
    <property type="match status" value="1"/>
</dbReference>
<dbReference type="AlphaFoldDB" id="A0A381R5A1"/>
<keyword evidence="7" id="KW-0626">Porin</keyword>
<evidence type="ECO:0000256" key="2">
    <source>
        <dbReference type="ARBA" id="ARBA00022448"/>
    </source>
</evidence>